<protein>
    <recommendedName>
        <fullName evidence="7">L-seryl-tRNA selenium transferase N-terminal domain-containing protein</fullName>
    </recommendedName>
</protein>
<dbReference type="PANTHER" id="PTHR32328">
    <property type="entry name" value="L-SERYL-TRNA(SEC) SELENIUM TRANSFERASE"/>
    <property type="match status" value="1"/>
</dbReference>
<dbReference type="InterPro" id="IPR004534">
    <property type="entry name" value="SelA_trans"/>
</dbReference>
<sequence>MYFIYNQLGLHASNMNQQENSYRLLPSIDKLLQTKQLKLLIERVGQDIVKSESRAQLDLLRTAIAGNDESILQRLAEDNFLEALCDNIKEMVESRFTGSLLPVFNLTGTVLHTNLGRARLPHEAISAMQLVASEAVNLEYNLEVGTRGDRDSHIEETLCKITGAEAATVVNNNAAAVLLVLNTLAEKKEVIISRGELVEIGGSFRIPDVMKSANCVLREIGTTNRTHLRDYGSAVNNLTALFMKVHTSNYEIRGFVNSVLEPELSALAKKHKLPFVSDLGSGTLIDLTRFNLPHEITVQESIRMGADIVTFSGDKLLGGPQAGIIVGKAKLISQIKSNPLKRALRIDKITLAGLTEVINLYLDPSRLPKRLPLLQDLTRPIEDLQNLAAQLLPSLQRALLDRAVVEVKPCQSQIGSGALPLSLIPSMALEITPLAVKGQTDSELTKLSQAFRKLSKPVIGRIHDGKLIFDLRCLQNKKEFETQLSQLQLC</sequence>
<dbReference type="Gene3D" id="3.90.1150.180">
    <property type="match status" value="1"/>
</dbReference>
<keyword evidence="5" id="KW-0648">Protein biosynthesis</keyword>
<evidence type="ECO:0000313" key="8">
    <source>
        <dbReference type="EMBL" id="SUZ78211.1"/>
    </source>
</evidence>
<evidence type="ECO:0000259" key="7">
    <source>
        <dbReference type="Pfam" id="PF12390"/>
    </source>
</evidence>
<evidence type="ECO:0000256" key="2">
    <source>
        <dbReference type="ARBA" id="ARBA00022490"/>
    </source>
</evidence>
<dbReference type="EMBL" id="UINC01001345">
    <property type="protein sequence ID" value="SUZ78211.1"/>
    <property type="molecule type" value="Genomic_DNA"/>
</dbReference>
<dbReference type="Pfam" id="PF12390">
    <property type="entry name" value="Se-cys_synth_N"/>
    <property type="match status" value="1"/>
</dbReference>
<dbReference type="AlphaFoldDB" id="A0A381QFW4"/>
<dbReference type="SUPFAM" id="SSF53383">
    <property type="entry name" value="PLP-dependent transferases"/>
    <property type="match status" value="1"/>
</dbReference>
<dbReference type="InterPro" id="IPR018319">
    <property type="entry name" value="SelA-like"/>
</dbReference>
<dbReference type="PANTHER" id="PTHR32328:SF0">
    <property type="entry name" value="L-SERYL-TRNA(SEC) SELENIUM TRANSFERASE"/>
    <property type="match status" value="1"/>
</dbReference>
<proteinExistence type="inferred from homology"/>
<reference evidence="8" key="1">
    <citation type="submission" date="2018-05" db="EMBL/GenBank/DDBJ databases">
        <authorList>
            <person name="Lanie J.A."/>
            <person name="Ng W.-L."/>
            <person name="Kazmierczak K.M."/>
            <person name="Andrzejewski T.M."/>
            <person name="Davidsen T.M."/>
            <person name="Wayne K.J."/>
            <person name="Tettelin H."/>
            <person name="Glass J.I."/>
            <person name="Rusch D."/>
            <person name="Podicherti R."/>
            <person name="Tsui H.-C.T."/>
            <person name="Winkler M.E."/>
        </authorList>
    </citation>
    <scope>NUCLEOTIDE SEQUENCE</scope>
</reference>
<evidence type="ECO:0000256" key="4">
    <source>
        <dbReference type="ARBA" id="ARBA00022898"/>
    </source>
</evidence>
<keyword evidence="2" id="KW-0963">Cytoplasm</keyword>
<dbReference type="Gene3D" id="3.40.640.10">
    <property type="entry name" value="Type I PLP-dependent aspartate aminotransferase-like (Major domain)"/>
    <property type="match status" value="1"/>
</dbReference>
<evidence type="ECO:0000256" key="3">
    <source>
        <dbReference type="ARBA" id="ARBA00022679"/>
    </source>
</evidence>
<dbReference type="HAMAP" id="MF_00423">
    <property type="entry name" value="SelA"/>
    <property type="match status" value="1"/>
</dbReference>
<dbReference type="GO" id="GO:0001514">
    <property type="term" value="P:selenocysteine incorporation"/>
    <property type="evidence" value="ECO:0007669"/>
    <property type="project" value="InterPro"/>
</dbReference>
<keyword evidence="6" id="KW-0711">Selenium</keyword>
<dbReference type="InterPro" id="IPR015424">
    <property type="entry name" value="PyrdxlP-dep_Trfase"/>
</dbReference>
<dbReference type="NCBIfam" id="TIGR00474">
    <property type="entry name" value="selA"/>
    <property type="match status" value="1"/>
</dbReference>
<evidence type="ECO:0000256" key="1">
    <source>
        <dbReference type="ARBA" id="ARBA00001933"/>
    </source>
</evidence>
<dbReference type="InterPro" id="IPR015421">
    <property type="entry name" value="PyrdxlP-dep_Trfase_major"/>
</dbReference>
<evidence type="ECO:0000256" key="6">
    <source>
        <dbReference type="ARBA" id="ARBA00023266"/>
    </source>
</evidence>
<gene>
    <name evidence="8" type="ORF">METZ01_LOCUS31065</name>
</gene>
<organism evidence="8">
    <name type="scientific">marine metagenome</name>
    <dbReference type="NCBI Taxonomy" id="408172"/>
    <lineage>
        <taxon>unclassified sequences</taxon>
        <taxon>metagenomes</taxon>
        <taxon>ecological metagenomes</taxon>
    </lineage>
</organism>
<dbReference type="GO" id="GO:0005737">
    <property type="term" value="C:cytoplasm"/>
    <property type="evidence" value="ECO:0007669"/>
    <property type="project" value="InterPro"/>
</dbReference>
<keyword evidence="3" id="KW-0808">Transferase</keyword>
<dbReference type="GO" id="GO:0004125">
    <property type="term" value="F:L-seryl-tRNA(Sec) selenium transferase activity"/>
    <property type="evidence" value="ECO:0007669"/>
    <property type="project" value="InterPro"/>
</dbReference>
<feature type="domain" description="L-seryl-tRNA selenium transferase N-terminal" evidence="7">
    <location>
        <begin position="22"/>
        <end position="61"/>
    </location>
</feature>
<name>A0A381QFW4_9ZZZZ</name>
<evidence type="ECO:0000256" key="5">
    <source>
        <dbReference type="ARBA" id="ARBA00022917"/>
    </source>
</evidence>
<accession>A0A381QFW4</accession>
<dbReference type="Pfam" id="PF03841">
    <property type="entry name" value="SelA"/>
    <property type="match status" value="1"/>
</dbReference>
<comment type="cofactor">
    <cofactor evidence="1">
        <name>pyridoxal 5'-phosphate</name>
        <dbReference type="ChEBI" id="CHEBI:597326"/>
    </cofactor>
</comment>
<dbReference type="InterPro" id="IPR025862">
    <property type="entry name" value="SelA_trans_N_dom"/>
</dbReference>
<keyword evidence="4" id="KW-0663">Pyridoxal phosphate</keyword>